<proteinExistence type="predicted"/>
<feature type="region of interest" description="Disordered" evidence="1">
    <location>
        <begin position="59"/>
        <end position="114"/>
    </location>
</feature>
<dbReference type="PANTHER" id="PTHR36378:SF1">
    <property type="entry name" value="COTTON FIBER PROTEIN"/>
    <property type="match status" value="1"/>
</dbReference>
<evidence type="ECO:0000313" key="3">
    <source>
        <dbReference type="Proteomes" id="UP001604277"/>
    </source>
</evidence>
<gene>
    <name evidence="2" type="ORF">Fot_01350</name>
</gene>
<dbReference type="AlphaFoldDB" id="A0ABD1X496"/>
<dbReference type="Pfam" id="PF05553">
    <property type="entry name" value="DUF761"/>
    <property type="match status" value="1"/>
</dbReference>
<reference evidence="3" key="1">
    <citation type="submission" date="2024-07" db="EMBL/GenBank/DDBJ databases">
        <title>Two chromosome-level genome assemblies of Korean endemic species Abeliophyllum distichum and Forsythia ovata (Oleaceae).</title>
        <authorList>
            <person name="Jang H."/>
        </authorList>
    </citation>
    <scope>NUCLEOTIDE SEQUENCE [LARGE SCALE GENOMIC DNA]</scope>
</reference>
<dbReference type="InterPro" id="IPR008480">
    <property type="entry name" value="DUF761_pln"/>
</dbReference>
<keyword evidence="3" id="KW-1185">Reference proteome</keyword>
<evidence type="ECO:0000256" key="1">
    <source>
        <dbReference type="SAM" id="MobiDB-lite"/>
    </source>
</evidence>
<feature type="region of interest" description="Disordered" evidence="1">
    <location>
        <begin position="1"/>
        <end position="46"/>
    </location>
</feature>
<organism evidence="2 3">
    <name type="scientific">Forsythia ovata</name>
    <dbReference type="NCBI Taxonomy" id="205694"/>
    <lineage>
        <taxon>Eukaryota</taxon>
        <taxon>Viridiplantae</taxon>
        <taxon>Streptophyta</taxon>
        <taxon>Embryophyta</taxon>
        <taxon>Tracheophyta</taxon>
        <taxon>Spermatophyta</taxon>
        <taxon>Magnoliopsida</taxon>
        <taxon>eudicotyledons</taxon>
        <taxon>Gunneridae</taxon>
        <taxon>Pentapetalae</taxon>
        <taxon>asterids</taxon>
        <taxon>lamiids</taxon>
        <taxon>Lamiales</taxon>
        <taxon>Oleaceae</taxon>
        <taxon>Forsythieae</taxon>
        <taxon>Forsythia</taxon>
    </lineage>
</organism>
<protein>
    <submittedName>
        <fullName evidence="2">Uncharacterized protein</fullName>
    </submittedName>
</protein>
<comment type="caution">
    <text evidence="2">The sequence shown here is derived from an EMBL/GenBank/DDBJ whole genome shotgun (WGS) entry which is preliminary data.</text>
</comment>
<accession>A0ABD1X496</accession>
<sequence>MSKDESINEIVNNVESPAVTDGGATIDVKNKQPAHPAADGGKKKKRGAFSLLKSAMSILRKRQNKKPAKLDKSKLDSSNGNWKKLVGSIRPLHLQDNKSPPPSNPSLSTSTSLESFDDLIRPASPFFSTASSSSSVSGGTMSQFASANNLQELDEEDDYDSVAGDEMVDAKAEEFISRFYQQMRRQKLEN</sequence>
<dbReference type="EMBL" id="JBFOLJ010000001">
    <property type="protein sequence ID" value="KAL2556611.1"/>
    <property type="molecule type" value="Genomic_DNA"/>
</dbReference>
<evidence type="ECO:0000313" key="2">
    <source>
        <dbReference type="EMBL" id="KAL2556611.1"/>
    </source>
</evidence>
<name>A0ABD1X496_9LAMI</name>
<feature type="compositionally biased region" description="Low complexity" evidence="1">
    <location>
        <begin position="105"/>
        <end position="114"/>
    </location>
</feature>
<dbReference type="Proteomes" id="UP001604277">
    <property type="component" value="Unassembled WGS sequence"/>
</dbReference>
<dbReference type="PANTHER" id="PTHR36378">
    <property type="entry name" value="COTTON FIBER PROTEIN"/>
    <property type="match status" value="1"/>
</dbReference>